<evidence type="ECO:0000313" key="2">
    <source>
        <dbReference type="Proteomes" id="UP000274593"/>
    </source>
</evidence>
<gene>
    <name evidence="1" type="ORF">D6T69_05335</name>
</gene>
<proteinExistence type="predicted"/>
<dbReference type="KEGG" id="tsig:D6T69_05335"/>
<evidence type="ECO:0000313" key="1">
    <source>
        <dbReference type="EMBL" id="AZJ34978.1"/>
    </source>
</evidence>
<dbReference type="Proteomes" id="UP000274593">
    <property type="component" value="Chromosome"/>
</dbReference>
<dbReference type="EMBL" id="CP032548">
    <property type="protein sequence ID" value="AZJ34978.1"/>
    <property type="molecule type" value="Genomic_DNA"/>
</dbReference>
<dbReference type="AlphaFoldDB" id="A0A3S8R5D1"/>
<dbReference type="InterPro" id="IPR058595">
    <property type="entry name" value="Avidin-like"/>
</dbReference>
<sequence length="111" mass="12234">MNLDNKKFVATENKSGLSSNETIFHYFQNGTTITGKYKGGTIQEGFIIGKQTQNSEIKLLYQCLTTGGELKVGESAGTISKTKNGKLKLSFDWNWLNGDLSGGKSEYIEIE</sequence>
<dbReference type="Pfam" id="PF26421">
    <property type="entry name" value="Avidin_like"/>
    <property type="match status" value="1"/>
</dbReference>
<keyword evidence="2" id="KW-1185">Reference proteome</keyword>
<reference evidence="1 2" key="1">
    <citation type="submission" date="2018-09" db="EMBL/GenBank/DDBJ databases">
        <title>Insights into the microbiota of Asian seabass (Lates calcarifer) with tenacibaculosis symptoms and description of sp. nov. Tenacibaculum singaporense.</title>
        <authorList>
            <person name="Miyake S."/>
            <person name="Soh M."/>
            <person name="Azman M.N."/>
            <person name="Ngoh S.Y."/>
            <person name="Orban L."/>
        </authorList>
    </citation>
    <scope>NUCLEOTIDE SEQUENCE [LARGE SCALE GENOMIC DNA]</scope>
    <source>
        <strain evidence="1 2">DSM 106434</strain>
    </source>
</reference>
<dbReference type="RefSeq" id="WP_125066787.1">
    <property type="nucleotide sequence ID" value="NZ_CP032548.1"/>
</dbReference>
<organism evidence="1 2">
    <name type="scientific">Tenacibaculum singaporense</name>
    <dbReference type="NCBI Taxonomy" id="2358479"/>
    <lineage>
        <taxon>Bacteria</taxon>
        <taxon>Pseudomonadati</taxon>
        <taxon>Bacteroidota</taxon>
        <taxon>Flavobacteriia</taxon>
        <taxon>Flavobacteriales</taxon>
        <taxon>Flavobacteriaceae</taxon>
        <taxon>Tenacibaculum</taxon>
    </lineage>
</organism>
<protein>
    <recommendedName>
        <fullName evidence="3">N-acetylglutamate synthase</fullName>
    </recommendedName>
</protein>
<evidence type="ECO:0008006" key="3">
    <source>
        <dbReference type="Google" id="ProtNLM"/>
    </source>
</evidence>
<name>A0A3S8R5D1_9FLAO</name>
<accession>A0A3S8R5D1</accession>